<proteinExistence type="predicted"/>
<sequence length="479" mass="55424">MNSNKNINQTIEKIFLVVSMLVLIYVLLFNDNSNYSNLYFLPLCYFIFFSVLFLSNKHRNTTNYRSGIAYIIAITIIFIRYVITPMTIIYTGNYSGIGVNYNKNDLDFAILLMIIELLMVMLTINVAVFYYSNQGIKKNHKENALKSEIQRTPLNITLIMFTVLSILLISILNYQLLIPQDIFMLNSNFISPSSEEKLSGGIYVLANLIKTILLLACLSLLKYQYDKKLKSRYILLSFAISILYMGMMTSTKRWDMLFSAILCLFVLKHLYKKLPKIIFISVISLMLVSIISISAYKFSWYIIGSLNPMQDIISYLLEGFQAYFSGPRNVAQAIGMKEIFDSRITVVTLINDFLGSVPILSNWINQSDRINIYFNLYNNLSTPSQIIPMVGIGYSYFPLLSPIFSMLCEWYVVKLDYSMQKDNRIEFKFIYFNLTLYLAMCMGFNTQIIFSAFITKFLPLYILFSLNRKIVLRAKQKSS</sequence>
<feature type="transmembrane region" description="Helical" evidence="1">
    <location>
        <begin position="35"/>
        <end position="55"/>
    </location>
</feature>
<feature type="transmembrane region" description="Helical" evidence="1">
    <location>
        <begin position="278"/>
        <end position="303"/>
    </location>
</feature>
<dbReference type="EMBL" id="VSSQ01000035">
    <property type="protein sequence ID" value="MPL67166.1"/>
    <property type="molecule type" value="Genomic_DNA"/>
</dbReference>
<feature type="transmembrane region" description="Helical" evidence="1">
    <location>
        <begin position="425"/>
        <end position="442"/>
    </location>
</feature>
<feature type="transmembrane region" description="Helical" evidence="1">
    <location>
        <begin position="256"/>
        <end position="271"/>
    </location>
</feature>
<feature type="transmembrane region" description="Helical" evidence="1">
    <location>
        <begin position="198"/>
        <end position="221"/>
    </location>
</feature>
<keyword evidence="1" id="KW-1133">Transmembrane helix</keyword>
<evidence type="ECO:0008006" key="3">
    <source>
        <dbReference type="Google" id="ProtNLM"/>
    </source>
</evidence>
<keyword evidence="1" id="KW-0812">Transmembrane</keyword>
<feature type="transmembrane region" description="Helical" evidence="1">
    <location>
        <begin position="67"/>
        <end position="88"/>
    </location>
</feature>
<keyword evidence="1" id="KW-0472">Membrane</keyword>
<protein>
    <recommendedName>
        <fullName evidence="3">Oligosaccharide repeat unit polymerase</fullName>
    </recommendedName>
</protein>
<feature type="transmembrane region" description="Helical" evidence="1">
    <location>
        <begin position="108"/>
        <end position="131"/>
    </location>
</feature>
<feature type="transmembrane region" description="Helical" evidence="1">
    <location>
        <begin position="233"/>
        <end position="250"/>
    </location>
</feature>
<evidence type="ECO:0000313" key="2">
    <source>
        <dbReference type="EMBL" id="MPL67166.1"/>
    </source>
</evidence>
<evidence type="ECO:0000256" key="1">
    <source>
        <dbReference type="SAM" id="Phobius"/>
    </source>
</evidence>
<feature type="transmembrane region" description="Helical" evidence="1">
    <location>
        <begin position="386"/>
        <end position="413"/>
    </location>
</feature>
<organism evidence="2">
    <name type="scientific">bioreactor metagenome</name>
    <dbReference type="NCBI Taxonomy" id="1076179"/>
    <lineage>
        <taxon>unclassified sequences</taxon>
        <taxon>metagenomes</taxon>
        <taxon>ecological metagenomes</taxon>
    </lineage>
</organism>
<feature type="transmembrane region" description="Helical" evidence="1">
    <location>
        <begin position="12"/>
        <end position="29"/>
    </location>
</feature>
<comment type="caution">
    <text evidence="2">The sequence shown here is derived from an EMBL/GenBank/DDBJ whole genome shotgun (WGS) entry which is preliminary data.</text>
</comment>
<gene>
    <name evidence="2" type="ORF">SDC9_12856</name>
</gene>
<accession>A0A644TJQ0</accession>
<reference evidence="2" key="1">
    <citation type="submission" date="2019-08" db="EMBL/GenBank/DDBJ databases">
        <authorList>
            <person name="Kucharzyk K."/>
            <person name="Murdoch R.W."/>
            <person name="Higgins S."/>
            <person name="Loffler F."/>
        </authorList>
    </citation>
    <scope>NUCLEOTIDE SEQUENCE</scope>
</reference>
<dbReference type="AlphaFoldDB" id="A0A644TJQ0"/>
<name>A0A644TJQ0_9ZZZZ</name>
<feature type="transmembrane region" description="Helical" evidence="1">
    <location>
        <begin position="152"/>
        <end position="178"/>
    </location>
</feature>